<dbReference type="Proteomes" id="UP000774804">
    <property type="component" value="Unassembled WGS sequence"/>
</dbReference>
<dbReference type="VEuPathDB" id="FungiDB:PC110_g14561"/>
<gene>
    <name evidence="1" type="ORF">PC115_g16202</name>
</gene>
<dbReference type="PANTHER" id="PTHR42648">
    <property type="entry name" value="TRANSPOSASE, PUTATIVE-RELATED"/>
    <property type="match status" value="1"/>
</dbReference>
<dbReference type="Pfam" id="PF14223">
    <property type="entry name" value="Retrotran_gag_2"/>
    <property type="match status" value="1"/>
</dbReference>
<dbReference type="InterPro" id="IPR012337">
    <property type="entry name" value="RNaseH-like_sf"/>
</dbReference>
<proteinExistence type="predicted"/>
<dbReference type="VEuPathDB" id="FungiDB:PC110_g14560"/>
<dbReference type="PANTHER" id="PTHR42648:SF28">
    <property type="entry name" value="TRANSPOSON-ENCODED PROTEIN WITH RIBONUCLEASE H-LIKE AND RETROVIRUS ZINC FINGER-LIKE DOMAINS"/>
    <property type="match status" value="1"/>
</dbReference>
<comment type="caution">
    <text evidence="1">The sequence shown here is derived from an EMBL/GenBank/DDBJ whole genome shotgun (WGS) entry which is preliminary data.</text>
</comment>
<dbReference type="AlphaFoldDB" id="A0A8T1BFB5"/>
<dbReference type="SUPFAM" id="SSF53098">
    <property type="entry name" value="Ribonuclease H-like"/>
    <property type="match status" value="1"/>
</dbReference>
<evidence type="ECO:0000313" key="1">
    <source>
        <dbReference type="EMBL" id="KAG2900451.1"/>
    </source>
</evidence>
<dbReference type="EMBL" id="RCMI01000696">
    <property type="protein sequence ID" value="KAG2900451.1"/>
    <property type="molecule type" value="Genomic_DNA"/>
</dbReference>
<dbReference type="InterPro" id="IPR036397">
    <property type="entry name" value="RNaseH_sf"/>
</dbReference>
<evidence type="ECO:0000313" key="2">
    <source>
        <dbReference type="Proteomes" id="UP000774804"/>
    </source>
</evidence>
<dbReference type="GO" id="GO:0003676">
    <property type="term" value="F:nucleic acid binding"/>
    <property type="evidence" value="ECO:0007669"/>
    <property type="project" value="InterPro"/>
</dbReference>
<accession>A0A8T1BFB5</accession>
<dbReference type="Gene3D" id="3.30.420.10">
    <property type="entry name" value="Ribonuclease H-like superfamily/Ribonuclease H"/>
    <property type="match status" value="1"/>
</dbReference>
<organism evidence="1 2">
    <name type="scientific">Phytophthora cactorum</name>
    <dbReference type="NCBI Taxonomy" id="29920"/>
    <lineage>
        <taxon>Eukaryota</taxon>
        <taxon>Sar</taxon>
        <taxon>Stramenopiles</taxon>
        <taxon>Oomycota</taxon>
        <taxon>Peronosporomycetes</taxon>
        <taxon>Peronosporales</taxon>
        <taxon>Peronosporaceae</taxon>
        <taxon>Phytophthora</taxon>
    </lineage>
</organism>
<name>A0A8T1BFB5_9STRA</name>
<protein>
    <submittedName>
        <fullName evidence="1">Uncharacterized protein</fullName>
    </submittedName>
</protein>
<sequence>MRMNLARKGLVPQIIKPEFDEVSDRSTVEWKTNDLKALGVTAGDKTVKNRLLINKKRYIFKMEPGTKFAVDVDKVKELVLPMESIGEFLDETRQLVLLLGSLTEKYRMLATILDSTPNVTLAYTIQALSGIEASDESSSTQETAFAAKLNDFSNKRRFSGKCFYCKKTRHKEFECRKKKFDEGHRQVAQAHASDFAFTAARSMTKSEWLVDSGASSHMTSIRDKFVSMRNLKDLMDGTSVTLSDVLYTPEVEGSLISVFKLTEKDVVAQFIKGKYVFRYGDAAVIEAKRCGNVHKLKEPWAVVQAHLGHIPYKRYEQLLPKAEGVLHVTDGVNGDDVCAGCCIRKLRADNFPRYQENLVKSAGVLDLEHTDVMGPTQTKTPRGCTYVAKSNVLSTFKIYKAAMDNATDEKIKRLRSENGGEHTGRPFMEYLNRSGIKHEKPVPYTPQ</sequence>
<reference evidence="1" key="1">
    <citation type="submission" date="2018-10" db="EMBL/GenBank/DDBJ databases">
        <title>Effector identification in a new, highly contiguous assembly of the strawberry crown rot pathogen Phytophthora cactorum.</title>
        <authorList>
            <person name="Armitage A.D."/>
            <person name="Nellist C.F."/>
            <person name="Bates H."/>
            <person name="Vickerstaff R.J."/>
            <person name="Harrison R.J."/>
        </authorList>
    </citation>
    <scope>NUCLEOTIDE SEQUENCE</scope>
    <source>
        <strain evidence="1">4032</strain>
    </source>
</reference>
<dbReference type="InterPro" id="IPR039537">
    <property type="entry name" value="Retrotran_Ty1/copia-like"/>
</dbReference>